<evidence type="ECO:0000313" key="3">
    <source>
        <dbReference type="Proteomes" id="UP000317650"/>
    </source>
</evidence>
<feature type="region of interest" description="Disordered" evidence="1">
    <location>
        <begin position="256"/>
        <end position="275"/>
    </location>
</feature>
<dbReference type="Proteomes" id="UP000317650">
    <property type="component" value="Chromosome 2"/>
</dbReference>
<dbReference type="AlphaFoldDB" id="A0A4S8IAD3"/>
<feature type="compositionally biased region" description="Basic and acidic residues" evidence="1">
    <location>
        <begin position="131"/>
        <end position="141"/>
    </location>
</feature>
<evidence type="ECO:0000256" key="1">
    <source>
        <dbReference type="SAM" id="MobiDB-lite"/>
    </source>
</evidence>
<name>A0A4S8IAD3_MUSBA</name>
<feature type="region of interest" description="Disordered" evidence="1">
    <location>
        <begin position="127"/>
        <end position="146"/>
    </location>
</feature>
<evidence type="ECO:0000313" key="2">
    <source>
        <dbReference type="EMBL" id="THU45003.1"/>
    </source>
</evidence>
<feature type="region of interest" description="Disordered" evidence="1">
    <location>
        <begin position="309"/>
        <end position="356"/>
    </location>
</feature>
<feature type="compositionally biased region" description="Basic and acidic residues" evidence="1">
    <location>
        <begin position="343"/>
        <end position="356"/>
    </location>
</feature>
<accession>A0A4S8IAD3</accession>
<protein>
    <submittedName>
        <fullName evidence="2">Uncharacterized protein</fullName>
    </submittedName>
</protein>
<organism evidence="2 3">
    <name type="scientific">Musa balbisiana</name>
    <name type="common">Banana</name>
    <dbReference type="NCBI Taxonomy" id="52838"/>
    <lineage>
        <taxon>Eukaryota</taxon>
        <taxon>Viridiplantae</taxon>
        <taxon>Streptophyta</taxon>
        <taxon>Embryophyta</taxon>
        <taxon>Tracheophyta</taxon>
        <taxon>Spermatophyta</taxon>
        <taxon>Magnoliopsida</taxon>
        <taxon>Liliopsida</taxon>
        <taxon>Zingiberales</taxon>
        <taxon>Musaceae</taxon>
        <taxon>Musa</taxon>
    </lineage>
</organism>
<comment type="caution">
    <text evidence="2">The sequence shown here is derived from an EMBL/GenBank/DDBJ whole genome shotgun (WGS) entry which is preliminary data.</text>
</comment>
<reference evidence="2 3" key="1">
    <citation type="journal article" date="2019" name="Nat. Plants">
        <title>Genome sequencing of Musa balbisiana reveals subgenome evolution and function divergence in polyploid bananas.</title>
        <authorList>
            <person name="Yao X."/>
        </authorList>
    </citation>
    <scope>NUCLEOTIDE SEQUENCE [LARGE SCALE GENOMIC DNA]</scope>
    <source>
        <strain evidence="3">cv. DH-PKW</strain>
        <tissue evidence="2">Leaves</tissue>
    </source>
</reference>
<proteinExistence type="predicted"/>
<sequence length="356" mass="38132">MFSKQVPFACLNATVGAIRQRRCWCSSTSSPANQSNFSIFVSSPILLPLNSTDSTFFCFSISSAAPNSTSTFAGLASHSMSTPHLPMVEGDLASGSAALLATITTSSAAGKRKPPEHRQFTTIASSSSFPTHERQRTRNVEGECTFPSPKRSHLCSNLGQKKASPQPLNDTADLRAPKAHVNTWVVLLHLLLLLPSPALGLRSHLELRYGPKASATDWSTRSAAPSAAIRAMGRAHSLAPHRRSLRWSVSGTTVVPLPVPQPRERTMRSSTPRTKGNSCLLWRTWVMAAAAGLLIVSPPSTPTQVVERSTDRISAGSNLPGSAHVALHTSHSRKSKLSLSRASAREKTSGAELCRS</sequence>
<gene>
    <name evidence="2" type="ORF">C4D60_Mb02t13300</name>
</gene>
<dbReference type="EMBL" id="PYDT01000011">
    <property type="protein sequence ID" value="THU45003.1"/>
    <property type="molecule type" value="Genomic_DNA"/>
</dbReference>
<keyword evidence="3" id="KW-1185">Reference proteome</keyword>